<evidence type="ECO:0000256" key="4">
    <source>
        <dbReference type="ARBA" id="ARBA00022958"/>
    </source>
</evidence>
<evidence type="ECO:0000259" key="7">
    <source>
        <dbReference type="PROSITE" id="PS51201"/>
    </source>
</evidence>
<gene>
    <name evidence="9" type="ORF">LX73_1467</name>
</gene>
<dbReference type="EMBL" id="VNHY01000002">
    <property type="protein sequence ID" value="TYP93756.1"/>
    <property type="molecule type" value="Genomic_DNA"/>
</dbReference>
<keyword evidence="6" id="KW-0406">Ion transport</keyword>
<sequence length="446" mass="49574">MKIIIVGAGQVGISVMEDLGDNHEISVIDKDASNLDRIPFEVDVTAGNGLEEEVLNSAGIKEAEIVLSTTSEDHTNVLIGSMAKLLTDCFTIARVSDPSFANIWDTREGAFGIDAMIDRSNLTAKQITDLIWFQSTRQESINEELYCQEKVKMSEFRLESDSELIDKTVQQCDKYPKINIVGVFRDGDFKIASNDTSFEEGDRITAFGSPQEVDAFGISIASAEMKPVQDTFDILGGGDIGYQTALLLEDTPLSIRIFEKDPERAQFLSEHLSQAMVLQADITERSVWEEENIPQSDILLVSTGDDAINALVTLIGQEYETPRLVSLVQGYQYLSLFESLDITRVVHPREVVASSITNYIQDSYTRNLTELEHETAEIFEIKIDAESQVLNQTIEDVKKSIAQPFVVGAMVRQNHTIIPKLDTSIKLGDQFVILTTGKAEDMVEKL</sequence>
<dbReference type="GO" id="GO:0005886">
    <property type="term" value="C:plasma membrane"/>
    <property type="evidence" value="ECO:0007669"/>
    <property type="project" value="InterPro"/>
</dbReference>
<evidence type="ECO:0000256" key="6">
    <source>
        <dbReference type="ARBA" id="ARBA00023065"/>
    </source>
</evidence>
<dbReference type="InterPro" id="IPR036721">
    <property type="entry name" value="RCK_C_sf"/>
</dbReference>
<dbReference type="PANTHER" id="PTHR43833">
    <property type="entry name" value="POTASSIUM CHANNEL PROTEIN 2-RELATED-RELATED"/>
    <property type="match status" value="1"/>
</dbReference>
<evidence type="ECO:0000313" key="9">
    <source>
        <dbReference type="EMBL" id="TYP93756.1"/>
    </source>
</evidence>
<dbReference type="InterPro" id="IPR050721">
    <property type="entry name" value="Trk_Ktr_HKT_K-transport"/>
</dbReference>
<dbReference type="Pfam" id="PF02080">
    <property type="entry name" value="TrkA_C"/>
    <property type="match status" value="1"/>
</dbReference>
<dbReference type="Gene3D" id="3.40.50.720">
    <property type="entry name" value="NAD(P)-binding Rossmann-like Domain"/>
    <property type="match status" value="2"/>
</dbReference>
<dbReference type="AlphaFoldDB" id="A0A5D3YLC0"/>
<feature type="domain" description="RCK C-terminal" evidence="8">
    <location>
        <begin position="140"/>
        <end position="222"/>
    </location>
</feature>
<evidence type="ECO:0000256" key="2">
    <source>
        <dbReference type="ARBA" id="ARBA00022448"/>
    </source>
</evidence>
<dbReference type="InterPro" id="IPR036291">
    <property type="entry name" value="NAD(P)-bd_dom_sf"/>
</dbReference>
<evidence type="ECO:0000256" key="3">
    <source>
        <dbReference type="ARBA" id="ARBA00022538"/>
    </source>
</evidence>
<feature type="domain" description="RCK C-terminal" evidence="8">
    <location>
        <begin position="366"/>
        <end position="446"/>
    </location>
</feature>
<reference evidence="9 10" key="1">
    <citation type="submission" date="2019-07" db="EMBL/GenBank/DDBJ databases">
        <title>Genomic Encyclopedia of Archaeal and Bacterial Type Strains, Phase II (KMG-II): from individual species to whole genera.</title>
        <authorList>
            <person name="Goeker M."/>
        </authorList>
    </citation>
    <scope>NUCLEOTIDE SEQUENCE [LARGE SCALE GENOMIC DNA]</scope>
    <source>
        <strain evidence="9 10">DSM 21935</strain>
    </source>
</reference>
<keyword evidence="2" id="KW-0813">Transport</keyword>
<accession>A0A5D3YLC0</accession>
<evidence type="ECO:0000256" key="5">
    <source>
        <dbReference type="ARBA" id="ARBA00023027"/>
    </source>
</evidence>
<dbReference type="PRINTS" id="PR00335">
    <property type="entry name" value="KUPTAKETRKA"/>
</dbReference>
<dbReference type="Gene3D" id="3.30.70.1450">
    <property type="entry name" value="Regulator of K+ conductance, C-terminal domain"/>
    <property type="match status" value="2"/>
</dbReference>
<dbReference type="PROSITE" id="PS51201">
    <property type="entry name" value="RCK_N"/>
    <property type="match status" value="2"/>
</dbReference>
<dbReference type="InterPro" id="IPR006037">
    <property type="entry name" value="RCK_C"/>
</dbReference>
<dbReference type="Proteomes" id="UP000324595">
    <property type="component" value="Unassembled WGS sequence"/>
</dbReference>
<proteinExistence type="predicted"/>
<feature type="domain" description="RCK N-terminal" evidence="7">
    <location>
        <begin position="229"/>
        <end position="346"/>
    </location>
</feature>
<dbReference type="SUPFAM" id="SSF51735">
    <property type="entry name" value="NAD(P)-binding Rossmann-fold domains"/>
    <property type="match status" value="2"/>
</dbReference>
<protein>
    <recommendedName>
        <fullName evidence="1">Trk system potassium uptake protein TrkA</fullName>
    </recommendedName>
</protein>
<dbReference type="GO" id="GO:0015079">
    <property type="term" value="F:potassium ion transmembrane transporter activity"/>
    <property type="evidence" value="ECO:0007669"/>
    <property type="project" value="InterPro"/>
</dbReference>
<keyword evidence="3" id="KW-0633">Potassium transport</keyword>
<dbReference type="OrthoDB" id="9775180at2"/>
<dbReference type="NCBIfam" id="NF007034">
    <property type="entry name" value="PRK09496.2-1"/>
    <property type="match status" value="1"/>
</dbReference>
<keyword evidence="4" id="KW-0630">Potassium</keyword>
<dbReference type="SUPFAM" id="SSF116726">
    <property type="entry name" value="TrkA C-terminal domain-like"/>
    <property type="match status" value="2"/>
</dbReference>
<dbReference type="NCBIfam" id="NF007039">
    <property type="entry name" value="PRK09496.3-2"/>
    <property type="match status" value="1"/>
</dbReference>
<dbReference type="PROSITE" id="PS51202">
    <property type="entry name" value="RCK_C"/>
    <property type="match status" value="2"/>
</dbReference>
<keyword evidence="10" id="KW-1185">Reference proteome</keyword>
<feature type="domain" description="RCK N-terminal" evidence="7">
    <location>
        <begin position="1"/>
        <end position="117"/>
    </location>
</feature>
<evidence type="ECO:0000256" key="1">
    <source>
        <dbReference type="ARBA" id="ARBA00017378"/>
    </source>
</evidence>
<name>A0A5D3YLC0_9BACT</name>
<evidence type="ECO:0000259" key="8">
    <source>
        <dbReference type="PROSITE" id="PS51202"/>
    </source>
</evidence>
<dbReference type="InterPro" id="IPR006036">
    <property type="entry name" value="K_uptake_TrkA"/>
</dbReference>
<dbReference type="Pfam" id="PF02254">
    <property type="entry name" value="TrkA_N"/>
    <property type="match status" value="2"/>
</dbReference>
<dbReference type="InterPro" id="IPR003148">
    <property type="entry name" value="RCK_N"/>
</dbReference>
<dbReference type="RefSeq" id="WP_148898807.1">
    <property type="nucleotide sequence ID" value="NZ_VNHY01000002.1"/>
</dbReference>
<dbReference type="PANTHER" id="PTHR43833:SF5">
    <property type="entry name" value="TRK SYSTEM POTASSIUM UPTAKE PROTEIN TRKA"/>
    <property type="match status" value="1"/>
</dbReference>
<keyword evidence="5" id="KW-0520">NAD</keyword>
<comment type="caution">
    <text evidence="9">The sequence shown here is derived from an EMBL/GenBank/DDBJ whole genome shotgun (WGS) entry which is preliminary data.</text>
</comment>
<evidence type="ECO:0000313" key="10">
    <source>
        <dbReference type="Proteomes" id="UP000324595"/>
    </source>
</evidence>
<organism evidence="9 10">
    <name type="scientific">Fodinibius salinus</name>
    <dbReference type="NCBI Taxonomy" id="860790"/>
    <lineage>
        <taxon>Bacteria</taxon>
        <taxon>Pseudomonadati</taxon>
        <taxon>Balneolota</taxon>
        <taxon>Balneolia</taxon>
        <taxon>Balneolales</taxon>
        <taxon>Balneolaceae</taxon>
        <taxon>Fodinibius</taxon>
    </lineage>
</organism>